<evidence type="ECO:0000259" key="2">
    <source>
        <dbReference type="Pfam" id="PF20150"/>
    </source>
</evidence>
<dbReference type="InterPro" id="IPR045518">
    <property type="entry name" value="2EXR"/>
</dbReference>
<feature type="region of interest" description="Disordered" evidence="1">
    <location>
        <begin position="293"/>
        <end position="361"/>
    </location>
</feature>
<evidence type="ECO:0000256" key="1">
    <source>
        <dbReference type="SAM" id="MobiDB-lite"/>
    </source>
</evidence>
<accession>A0A9N9L7G3</accession>
<dbReference type="Proteomes" id="UP000696280">
    <property type="component" value="Unassembled WGS sequence"/>
</dbReference>
<feature type="domain" description="2EXR" evidence="2">
    <location>
        <begin position="20"/>
        <end position="101"/>
    </location>
</feature>
<sequence length="361" mass="41071">MAFRSHSIAQTPASSPPAAFHPFPALPSEIRSKIWEASLIPRLIKCKREGLKNIFSGPSGPVALLSVCRESRENAFLYGEYILVPSSPGPALYFSPAIDYLWIEAGWKPIVPTEPVFFIQLFEGQPLERNHDFTKSLTKEIMGVRNVMTGPNWSEARSMPTVTFSDFPHLERILVAADEYSVGNQSKVSRDTVYDLKMHYHDSNKDREDGQKAALPEIAIGCLGWVGEEKSKLHHVFEDNRQLLHIFTTDAAMRDHQQRVREEAFMFTQKKRNVSQARDGLMEKLQRAQELSEMNKKMASEAYSGSSKEADEEEELQKMILKISPSTSRMDRSPKYEMRDSQMDRNELPPYAAPHSAEYSL</sequence>
<comment type="caution">
    <text evidence="3">The sequence shown here is derived from an EMBL/GenBank/DDBJ whole genome shotgun (WGS) entry which is preliminary data.</text>
</comment>
<protein>
    <recommendedName>
        <fullName evidence="2">2EXR domain-containing protein</fullName>
    </recommendedName>
</protein>
<keyword evidence="4" id="KW-1185">Reference proteome</keyword>
<reference evidence="3" key="1">
    <citation type="submission" date="2021-07" db="EMBL/GenBank/DDBJ databases">
        <authorList>
            <person name="Durling M."/>
        </authorList>
    </citation>
    <scope>NUCLEOTIDE SEQUENCE</scope>
</reference>
<dbReference type="PANTHER" id="PTHR35910:SF6">
    <property type="entry name" value="2EXR DOMAIN-CONTAINING PROTEIN"/>
    <property type="match status" value="1"/>
</dbReference>
<name>A0A9N9L7G3_9HELO</name>
<feature type="compositionally biased region" description="Basic and acidic residues" evidence="1">
    <location>
        <begin position="329"/>
        <end position="347"/>
    </location>
</feature>
<dbReference type="Pfam" id="PF20150">
    <property type="entry name" value="2EXR"/>
    <property type="match status" value="1"/>
</dbReference>
<dbReference type="AlphaFoldDB" id="A0A9N9L7G3"/>
<dbReference type="PANTHER" id="PTHR35910">
    <property type="entry name" value="2EXR DOMAIN-CONTAINING PROTEIN"/>
    <property type="match status" value="1"/>
</dbReference>
<dbReference type="EMBL" id="CAJVRL010000092">
    <property type="protein sequence ID" value="CAG8959478.1"/>
    <property type="molecule type" value="Genomic_DNA"/>
</dbReference>
<gene>
    <name evidence="3" type="ORF">HYFRA_00001376</name>
</gene>
<organism evidence="3 4">
    <name type="scientific">Hymenoscyphus fraxineus</name>
    <dbReference type="NCBI Taxonomy" id="746836"/>
    <lineage>
        <taxon>Eukaryota</taxon>
        <taxon>Fungi</taxon>
        <taxon>Dikarya</taxon>
        <taxon>Ascomycota</taxon>
        <taxon>Pezizomycotina</taxon>
        <taxon>Leotiomycetes</taxon>
        <taxon>Helotiales</taxon>
        <taxon>Helotiaceae</taxon>
        <taxon>Hymenoscyphus</taxon>
    </lineage>
</organism>
<evidence type="ECO:0000313" key="3">
    <source>
        <dbReference type="EMBL" id="CAG8959478.1"/>
    </source>
</evidence>
<proteinExistence type="predicted"/>
<evidence type="ECO:0000313" key="4">
    <source>
        <dbReference type="Proteomes" id="UP000696280"/>
    </source>
</evidence>
<dbReference type="OrthoDB" id="3473305at2759"/>